<dbReference type="CDD" id="cd00022">
    <property type="entry name" value="BIR"/>
    <property type="match status" value="2"/>
</dbReference>
<feature type="compositionally biased region" description="Polar residues" evidence="7">
    <location>
        <begin position="444"/>
        <end position="457"/>
    </location>
</feature>
<sequence length="724" mass="82471">MVQGVLSLGEDEFRSPGFHLLQTVVALIVVFFVITLNPSLVIHTKKLRKHADDTVEKSCEHEENSHSGQNESKSQKNTSQENVNCKWSRKYLHSKRKVIDRSQEQAENEKLSTDNSVVKLIGKPVKYVASRSWKGFRRKQKIQKMSKSYKVYSRLYKKHKKKKPYLVKGRKRGTFAKVIVDKEILKSSEKILKAKHFISSFSPVNGIPSVILHLYPIYRSLESYFQTILNSPSTNESVSDRMRFEWLRFVSFAGERDIPVRPIFLARSGFYATGYNNDTMCYSCGTEYSEWSEHDNPDDVHRRISPNCPHITTGDVRNRPIHQESDTAVLSPNREGDSVRSRQEGDIVRNSRREDDQTANEADDNNRNVSPVNVAHFDTMNTQSNGFSTISNDGSSLNETHAADTEQRQHESLNQTRNETDSGRANTSNQQASPGRPRSETHVETPQNQRRANSATQIARLDPLGINFDRPRYAAYAILTVRISSYQGWPSHLTQTPRQLSLAGFFYAGYGDYVRCFFCGGGLRNWESEDDPWVEHARWFPRCAFLRQNKGHEFVQLVQDQHQSGNIPIPENTADEASKTSVDESRRTATEALIEMGYQRETIQTAINQFHRRYGKGNRTNCSAEILVDIIGNTQQENAQPTDDHNDTENSHNETNDLSTGDQLVAENRRLRRQRLCRVCQDKDANIAMLPCGHLLCCSDCAPAMRKCPACKAIVKGTVRTFLV</sequence>
<dbReference type="FunFam" id="1.10.1170.10:FF:000003">
    <property type="entry name" value="E3 ubiquitin-protein ligase XIAP"/>
    <property type="match status" value="1"/>
</dbReference>
<evidence type="ECO:0000256" key="1">
    <source>
        <dbReference type="ARBA" id="ARBA00006672"/>
    </source>
</evidence>
<evidence type="ECO:0000259" key="9">
    <source>
        <dbReference type="PROSITE" id="PS50089"/>
    </source>
</evidence>
<dbReference type="PANTHER" id="PTHR10044:SF139">
    <property type="entry name" value="DEATH-ASSOCIATED INHIBITOR OF APOPTOSIS 2"/>
    <property type="match status" value="1"/>
</dbReference>
<dbReference type="Proteomes" id="UP001186944">
    <property type="component" value="Unassembled WGS sequence"/>
</dbReference>
<dbReference type="InterPro" id="IPR001841">
    <property type="entry name" value="Znf_RING"/>
</dbReference>
<dbReference type="PROSITE" id="PS01282">
    <property type="entry name" value="BIR_REPEAT_1"/>
    <property type="match status" value="1"/>
</dbReference>
<keyword evidence="8" id="KW-0812">Transmembrane</keyword>
<dbReference type="InterPro" id="IPR013083">
    <property type="entry name" value="Znf_RING/FYVE/PHD"/>
</dbReference>
<keyword evidence="11" id="KW-1185">Reference proteome</keyword>
<dbReference type="GO" id="GO:0043027">
    <property type="term" value="F:cysteine-type endopeptidase inhibitor activity involved in apoptotic process"/>
    <property type="evidence" value="ECO:0007669"/>
    <property type="project" value="TreeGrafter"/>
</dbReference>
<keyword evidence="8" id="KW-0472">Membrane</keyword>
<organism evidence="10 11">
    <name type="scientific">Pinctada imbricata</name>
    <name type="common">Atlantic pearl-oyster</name>
    <name type="synonym">Pinctada martensii</name>
    <dbReference type="NCBI Taxonomy" id="66713"/>
    <lineage>
        <taxon>Eukaryota</taxon>
        <taxon>Metazoa</taxon>
        <taxon>Spiralia</taxon>
        <taxon>Lophotrochozoa</taxon>
        <taxon>Mollusca</taxon>
        <taxon>Bivalvia</taxon>
        <taxon>Autobranchia</taxon>
        <taxon>Pteriomorphia</taxon>
        <taxon>Pterioida</taxon>
        <taxon>Pterioidea</taxon>
        <taxon>Pteriidae</taxon>
        <taxon>Pinctada</taxon>
    </lineage>
</organism>
<dbReference type="EMBL" id="VSWD01000007">
    <property type="protein sequence ID" value="KAK3097115.1"/>
    <property type="molecule type" value="Genomic_DNA"/>
</dbReference>
<feature type="compositionally biased region" description="Basic and acidic residues" evidence="7">
    <location>
        <begin position="316"/>
        <end position="325"/>
    </location>
</feature>
<evidence type="ECO:0000256" key="4">
    <source>
        <dbReference type="ARBA" id="ARBA00022771"/>
    </source>
</evidence>
<dbReference type="Gene3D" id="3.30.40.10">
    <property type="entry name" value="Zinc/RING finger domain, C3HC4 (zinc finger)"/>
    <property type="match status" value="1"/>
</dbReference>
<evidence type="ECO:0000256" key="7">
    <source>
        <dbReference type="SAM" id="MobiDB-lite"/>
    </source>
</evidence>
<dbReference type="SMART" id="SM00238">
    <property type="entry name" value="BIR"/>
    <property type="match status" value="2"/>
</dbReference>
<dbReference type="PROSITE" id="PS50089">
    <property type="entry name" value="ZF_RING_2"/>
    <property type="match status" value="1"/>
</dbReference>
<feature type="region of interest" description="Disordered" evidence="7">
    <location>
        <begin position="57"/>
        <end position="86"/>
    </location>
</feature>
<dbReference type="GO" id="GO:0043066">
    <property type="term" value="P:negative regulation of apoptotic process"/>
    <property type="evidence" value="ECO:0007669"/>
    <property type="project" value="TreeGrafter"/>
</dbReference>
<evidence type="ECO:0000256" key="6">
    <source>
        <dbReference type="PROSITE-ProRule" id="PRU00175"/>
    </source>
</evidence>
<feature type="domain" description="RING-type" evidence="9">
    <location>
        <begin position="677"/>
        <end position="712"/>
    </location>
</feature>
<evidence type="ECO:0000256" key="5">
    <source>
        <dbReference type="ARBA" id="ARBA00022833"/>
    </source>
</evidence>
<dbReference type="SMART" id="SM00184">
    <property type="entry name" value="RING"/>
    <property type="match status" value="1"/>
</dbReference>
<keyword evidence="2" id="KW-0053">Apoptosis</keyword>
<dbReference type="Gene3D" id="1.10.1170.10">
    <property type="entry name" value="Inhibitor Of Apoptosis Protein (2mihbC-IAP-1), Chain A"/>
    <property type="match status" value="2"/>
</dbReference>
<dbReference type="GO" id="GO:0008270">
    <property type="term" value="F:zinc ion binding"/>
    <property type="evidence" value="ECO:0007669"/>
    <property type="project" value="UniProtKB-KW"/>
</dbReference>
<evidence type="ECO:0000313" key="11">
    <source>
        <dbReference type="Proteomes" id="UP001186944"/>
    </source>
</evidence>
<dbReference type="InterPro" id="IPR050784">
    <property type="entry name" value="IAP"/>
</dbReference>
<dbReference type="FunFam" id="1.10.1170.10:FF:000002">
    <property type="entry name" value="Baculoviral IAP repeat containing 7"/>
    <property type="match status" value="1"/>
</dbReference>
<feature type="compositionally biased region" description="Polar residues" evidence="7">
    <location>
        <begin position="66"/>
        <end position="85"/>
    </location>
</feature>
<feature type="compositionally biased region" description="Basic and acidic residues" evidence="7">
    <location>
        <begin position="642"/>
        <end position="655"/>
    </location>
</feature>
<dbReference type="PROSITE" id="PS50143">
    <property type="entry name" value="BIR_REPEAT_2"/>
    <property type="match status" value="2"/>
</dbReference>
<evidence type="ECO:0000256" key="3">
    <source>
        <dbReference type="ARBA" id="ARBA00022723"/>
    </source>
</evidence>
<feature type="region of interest" description="Disordered" evidence="7">
    <location>
        <begin position="565"/>
        <end position="584"/>
    </location>
</feature>
<keyword evidence="8" id="KW-1133">Transmembrane helix</keyword>
<feature type="compositionally biased region" description="Polar residues" evidence="7">
    <location>
        <begin position="379"/>
        <end position="399"/>
    </location>
</feature>
<name>A0AA88Y2H4_PINIB</name>
<feature type="compositionally biased region" description="Polar residues" evidence="7">
    <location>
        <begin position="412"/>
        <end position="433"/>
    </location>
</feature>
<evidence type="ECO:0000256" key="2">
    <source>
        <dbReference type="ARBA" id="ARBA00022703"/>
    </source>
</evidence>
<feature type="region of interest" description="Disordered" evidence="7">
    <location>
        <begin position="637"/>
        <end position="663"/>
    </location>
</feature>
<dbReference type="GO" id="GO:0051726">
    <property type="term" value="P:regulation of cell cycle"/>
    <property type="evidence" value="ECO:0007669"/>
    <property type="project" value="TreeGrafter"/>
</dbReference>
<dbReference type="GO" id="GO:0006915">
    <property type="term" value="P:apoptotic process"/>
    <property type="evidence" value="ECO:0007669"/>
    <property type="project" value="UniProtKB-KW"/>
</dbReference>
<feature type="compositionally biased region" description="Basic and acidic residues" evidence="7">
    <location>
        <begin position="334"/>
        <end position="356"/>
    </location>
</feature>
<comment type="similarity">
    <text evidence="1">Belongs to the IAP family.</text>
</comment>
<feature type="region of interest" description="Disordered" evidence="7">
    <location>
        <begin position="292"/>
        <end position="457"/>
    </location>
</feature>
<proteinExistence type="inferred from homology"/>
<dbReference type="GO" id="GO:0005634">
    <property type="term" value="C:nucleus"/>
    <property type="evidence" value="ECO:0007669"/>
    <property type="project" value="TreeGrafter"/>
</dbReference>
<dbReference type="GO" id="GO:0061630">
    <property type="term" value="F:ubiquitin protein ligase activity"/>
    <property type="evidence" value="ECO:0007669"/>
    <property type="project" value="TreeGrafter"/>
</dbReference>
<keyword evidence="3" id="KW-0479">Metal-binding</keyword>
<accession>A0AA88Y2H4</accession>
<keyword evidence="4 6" id="KW-0863">Zinc-finger</keyword>
<evidence type="ECO:0000256" key="8">
    <source>
        <dbReference type="SAM" id="Phobius"/>
    </source>
</evidence>
<gene>
    <name evidence="10" type="ORF">FSP39_006497</name>
</gene>
<reference evidence="10" key="1">
    <citation type="submission" date="2019-08" db="EMBL/GenBank/DDBJ databases">
        <title>The improved chromosome-level genome for the pearl oyster Pinctada fucata martensii using PacBio sequencing and Hi-C.</title>
        <authorList>
            <person name="Zheng Z."/>
        </authorList>
    </citation>
    <scope>NUCLEOTIDE SEQUENCE</scope>
    <source>
        <strain evidence="10">ZZ-2019</strain>
        <tissue evidence="10">Adductor muscle</tissue>
    </source>
</reference>
<dbReference type="Pfam" id="PF00653">
    <property type="entry name" value="BIR"/>
    <property type="match status" value="2"/>
</dbReference>
<protein>
    <recommendedName>
        <fullName evidence="9">RING-type domain-containing protein</fullName>
    </recommendedName>
</protein>
<dbReference type="GO" id="GO:0005737">
    <property type="term" value="C:cytoplasm"/>
    <property type="evidence" value="ECO:0007669"/>
    <property type="project" value="TreeGrafter"/>
</dbReference>
<feature type="compositionally biased region" description="Basic and acidic residues" evidence="7">
    <location>
        <begin position="401"/>
        <end position="411"/>
    </location>
</feature>
<feature type="compositionally biased region" description="Basic and acidic residues" evidence="7">
    <location>
        <begin position="292"/>
        <end position="302"/>
    </location>
</feature>
<dbReference type="GO" id="GO:0031398">
    <property type="term" value="P:positive regulation of protein ubiquitination"/>
    <property type="evidence" value="ECO:0007669"/>
    <property type="project" value="TreeGrafter"/>
</dbReference>
<dbReference type="SUPFAM" id="SSF57924">
    <property type="entry name" value="Inhibitor of apoptosis (IAP) repeat"/>
    <property type="match status" value="2"/>
</dbReference>
<dbReference type="InterPro" id="IPR001370">
    <property type="entry name" value="BIR_rpt"/>
</dbReference>
<comment type="caution">
    <text evidence="10">The sequence shown here is derived from an EMBL/GenBank/DDBJ whole genome shotgun (WGS) entry which is preliminary data.</text>
</comment>
<dbReference type="PANTHER" id="PTHR10044">
    <property type="entry name" value="INHIBITOR OF APOPTOSIS"/>
    <property type="match status" value="1"/>
</dbReference>
<evidence type="ECO:0000313" key="10">
    <source>
        <dbReference type="EMBL" id="KAK3097115.1"/>
    </source>
</evidence>
<dbReference type="Pfam" id="PF13920">
    <property type="entry name" value="zf-C3HC4_3"/>
    <property type="match status" value="1"/>
</dbReference>
<keyword evidence="5" id="KW-0862">Zinc</keyword>
<dbReference type="AlphaFoldDB" id="A0AA88Y2H4"/>
<feature type="transmembrane region" description="Helical" evidence="8">
    <location>
        <begin position="20"/>
        <end position="42"/>
    </location>
</feature>